<proteinExistence type="predicted"/>
<dbReference type="SUPFAM" id="SSF46689">
    <property type="entry name" value="Homeodomain-like"/>
    <property type="match status" value="2"/>
</dbReference>
<dbReference type="SUPFAM" id="SSF51215">
    <property type="entry name" value="Regulatory protein AraC"/>
    <property type="match status" value="1"/>
</dbReference>
<reference evidence="6 7" key="1">
    <citation type="submission" date="2024-09" db="EMBL/GenBank/DDBJ databases">
        <authorList>
            <person name="Pan X."/>
        </authorList>
    </citation>
    <scope>NUCLEOTIDE SEQUENCE [LARGE SCALE GENOMIC DNA]</scope>
    <source>
        <strain evidence="6 7">B2969</strain>
    </source>
</reference>
<dbReference type="Proteomes" id="UP001610861">
    <property type="component" value="Unassembled WGS sequence"/>
</dbReference>
<dbReference type="EMBL" id="JBIQWL010000014">
    <property type="protein sequence ID" value="MFH8252974.1"/>
    <property type="molecule type" value="Genomic_DNA"/>
</dbReference>
<dbReference type="InterPro" id="IPR018062">
    <property type="entry name" value="HTH_AraC-typ_CS"/>
</dbReference>
<gene>
    <name evidence="6" type="ORF">ACH3VR_21590</name>
</gene>
<evidence type="ECO:0000256" key="2">
    <source>
        <dbReference type="ARBA" id="ARBA00023125"/>
    </source>
</evidence>
<dbReference type="Pfam" id="PF02311">
    <property type="entry name" value="AraC_binding"/>
    <property type="match status" value="1"/>
</dbReference>
<dbReference type="PANTHER" id="PTHR46796">
    <property type="entry name" value="HTH-TYPE TRANSCRIPTIONAL ACTIVATOR RHAS-RELATED"/>
    <property type="match status" value="1"/>
</dbReference>
<keyword evidence="1" id="KW-0805">Transcription regulation</keyword>
<dbReference type="RefSeq" id="WP_397558401.1">
    <property type="nucleotide sequence ID" value="NZ_JBIQWL010000014.1"/>
</dbReference>
<protein>
    <submittedName>
        <fullName evidence="6">Helix-turn-helix domain-containing protein</fullName>
    </submittedName>
</protein>
<sequence>MDETTMDAAPHYRIEGFENQRLCVVPRPQVEAALERPGTRRLTVTDAGFFPAASGHRRQRRNGARETVVLLCVAGSGTVRLGGETHGLSPSACITLPAGAPHEYQASSDDPWTIWWMHVRGTDVAELTGPLLGVTRPLTRLRSLEHVVALFDELVGIMERRLSPAHLLTASGLAWLLLTRIAADSVLPADGSPLERAMRYLESRVDGDISVAELAGMVGLSASHLSALFREATGSGPAAFHTALKMTRARALLDTTTLPVTEIAAAVGYADPLYFSRHFRRVHGVSPTGYRAQHKG</sequence>
<comment type="caution">
    <text evidence="6">The sequence shown here is derived from an EMBL/GenBank/DDBJ whole genome shotgun (WGS) entry which is preliminary data.</text>
</comment>
<dbReference type="PROSITE" id="PS00041">
    <property type="entry name" value="HTH_ARAC_FAMILY_1"/>
    <property type="match status" value="1"/>
</dbReference>
<dbReference type="PRINTS" id="PR00032">
    <property type="entry name" value="HTHARAC"/>
</dbReference>
<evidence type="ECO:0000313" key="6">
    <source>
        <dbReference type="EMBL" id="MFH8252974.1"/>
    </source>
</evidence>
<dbReference type="Pfam" id="PF12833">
    <property type="entry name" value="HTH_18"/>
    <property type="match status" value="1"/>
</dbReference>
<keyword evidence="2" id="KW-0238">DNA-binding</keyword>
<dbReference type="InterPro" id="IPR003313">
    <property type="entry name" value="AraC-bd"/>
</dbReference>
<dbReference type="InterPro" id="IPR014710">
    <property type="entry name" value="RmlC-like_jellyroll"/>
</dbReference>
<accession>A0ABW7QI46</accession>
<dbReference type="InterPro" id="IPR020449">
    <property type="entry name" value="Tscrpt_reg_AraC-type_HTH"/>
</dbReference>
<feature type="domain" description="HTH araC/xylS-type" evidence="5">
    <location>
        <begin position="195"/>
        <end position="293"/>
    </location>
</feature>
<dbReference type="Gene3D" id="1.10.10.60">
    <property type="entry name" value="Homeodomain-like"/>
    <property type="match status" value="2"/>
</dbReference>
<dbReference type="SMART" id="SM00342">
    <property type="entry name" value="HTH_ARAC"/>
    <property type="match status" value="1"/>
</dbReference>
<evidence type="ECO:0000256" key="3">
    <source>
        <dbReference type="ARBA" id="ARBA00023159"/>
    </source>
</evidence>
<dbReference type="PROSITE" id="PS01124">
    <property type="entry name" value="HTH_ARAC_FAMILY_2"/>
    <property type="match status" value="1"/>
</dbReference>
<dbReference type="PANTHER" id="PTHR46796:SF7">
    <property type="entry name" value="ARAC FAMILY TRANSCRIPTIONAL REGULATOR"/>
    <property type="match status" value="1"/>
</dbReference>
<keyword evidence="3" id="KW-0010">Activator</keyword>
<evidence type="ECO:0000259" key="5">
    <source>
        <dbReference type="PROSITE" id="PS01124"/>
    </source>
</evidence>
<dbReference type="InterPro" id="IPR018060">
    <property type="entry name" value="HTH_AraC"/>
</dbReference>
<keyword evidence="4" id="KW-0804">Transcription</keyword>
<dbReference type="Gene3D" id="2.60.120.10">
    <property type="entry name" value="Jelly Rolls"/>
    <property type="match status" value="1"/>
</dbReference>
<dbReference type="InterPro" id="IPR009057">
    <property type="entry name" value="Homeodomain-like_sf"/>
</dbReference>
<evidence type="ECO:0000256" key="1">
    <source>
        <dbReference type="ARBA" id="ARBA00023015"/>
    </source>
</evidence>
<organism evidence="6 7">
    <name type="scientific">Microbacterium alkaliflavum</name>
    <dbReference type="NCBI Taxonomy" id="3248839"/>
    <lineage>
        <taxon>Bacteria</taxon>
        <taxon>Bacillati</taxon>
        <taxon>Actinomycetota</taxon>
        <taxon>Actinomycetes</taxon>
        <taxon>Micrococcales</taxon>
        <taxon>Microbacteriaceae</taxon>
        <taxon>Microbacterium</taxon>
    </lineage>
</organism>
<keyword evidence="7" id="KW-1185">Reference proteome</keyword>
<dbReference type="InterPro" id="IPR037923">
    <property type="entry name" value="HTH-like"/>
</dbReference>
<evidence type="ECO:0000256" key="4">
    <source>
        <dbReference type="ARBA" id="ARBA00023163"/>
    </source>
</evidence>
<name>A0ABW7QI46_9MICO</name>
<dbReference type="InterPro" id="IPR050204">
    <property type="entry name" value="AraC_XylS_family_regulators"/>
</dbReference>
<evidence type="ECO:0000313" key="7">
    <source>
        <dbReference type="Proteomes" id="UP001610861"/>
    </source>
</evidence>
<dbReference type="CDD" id="cd06986">
    <property type="entry name" value="cupin_MmsR-like_N"/>
    <property type="match status" value="1"/>
</dbReference>